<sequence>MKDNERLMMQTTEVLAGGERSNLKGKKFLTGFGFDFETKKISPQKGWQGIDSNEDGKVDMNPLSFEAANADDETVVFRVGQMFVSFKKVDMQKNLIRDACTRSQRLQTPRTFDGQRVSRFQFRFPDFNFVDFNGKKRKFSEFRGKYVLLDIWGFLVSAVPPRNAVSARSRPQIQSKKSRTRRTQHRSASG</sequence>
<keyword evidence="3" id="KW-1185">Reference proteome</keyword>
<reference evidence="2" key="2">
    <citation type="submission" date="2023-04" db="EMBL/GenBank/DDBJ databases">
        <authorList>
            <person name="Bu L."/>
            <person name="Lu L."/>
            <person name="Laidemitt M.R."/>
            <person name="Zhang S.M."/>
            <person name="Mutuku M."/>
            <person name="Mkoji G."/>
            <person name="Steinauer M."/>
            <person name="Loker E.S."/>
        </authorList>
    </citation>
    <scope>NUCLEOTIDE SEQUENCE</scope>
    <source>
        <strain evidence="2">KasaAsao</strain>
        <tissue evidence="2">Whole Snail</tissue>
    </source>
</reference>
<dbReference type="Proteomes" id="UP001233172">
    <property type="component" value="Unassembled WGS sequence"/>
</dbReference>
<dbReference type="SUPFAM" id="SSF52833">
    <property type="entry name" value="Thioredoxin-like"/>
    <property type="match status" value="1"/>
</dbReference>
<feature type="compositionally biased region" description="Basic residues" evidence="1">
    <location>
        <begin position="176"/>
        <end position="190"/>
    </location>
</feature>
<protein>
    <submittedName>
        <fullName evidence="2">TlpA family protein disulfide reductase</fullName>
    </submittedName>
</protein>
<dbReference type="EMBL" id="JASAOG010000460">
    <property type="protein sequence ID" value="KAK0039323.1"/>
    <property type="molecule type" value="Genomic_DNA"/>
</dbReference>
<feature type="region of interest" description="Disordered" evidence="1">
    <location>
        <begin position="165"/>
        <end position="190"/>
    </location>
</feature>
<comment type="caution">
    <text evidence="2">The sequence shown here is derived from an EMBL/GenBank/DDBJ whole genome shotgun (WGS) entry which is preliminary data.</text>
</comment>
<evidence type="ECO:0000313" key="2">
    <source>
        <dbReference type="EMBL" id="KAK0039323.1"/>
    </source>
</evidence>
<organism evidence="2 3">
    <name type="scientific">Biomphalaria pfeifferi</name>
    <name type="common">Bloodfluke planorb</name>
    <name type="synonym">Freshwater snail</name>
    <dbReference type="NCBI Taxonomy" id="112525"/>
    <lineage>
        <taxon>Eukaryota</taxon>
        <taxon>Metazoa</taxon>
        <taxon>Spiralia</taxon>
        <taxon>Lophotrochozoa</taxon>
        <taxon>Mollusca</taxon>
        <taxon>Gastropoda</taxon>
        <taxon>Heterobranchia</taxon>
        <taxon>Euthyneura</taxon>
        <taxon>Panpulmonata</taxon>
        <taxon>Hygrophila</taxon>
        <taxon>Lymnaeoidea</taxon>
        <taxon>Planorbidae</taxon>
        <taxon>Biomphalaria</taxon>
    </lineage>
</organism>
<gene>
    <name evidence="2" type="ORF">Bpfe_031255</name>
</gene>
<name>A0AAD8AP87_BIOPF</name>
<dbReference type="Gene3D" id="3.40.30.10">
    <property type="entry name" value="Glutaredoxin"/>
    <property type="match status" value="1"/>
</dbReference>
<accession>A0AAD8AP87</accession>
<evidence type="ECO:0000256" key="1">
    <source>
        <dbReference type="SAM" id="MobiDB-lite"/>
    </source>
</evidence>
<dbReference type="AlphaFoldDB" id="A0AAD8AP87"/>
<reference evidence="2" key="1">
    <citation type="journal article" date="2023" name="PLoS Negl. Trop. Dis.">
        <title>A genome sequence for Biomphalaria pfeifferi, the major vector snail for the human-infecting parasite Schistosoma mansoni.</title>
        <authorList>
            <person name="Bu L."/>
            <person name="Lu L."/>
            <person name="Laidemitt M.R."/>
            <person name="Zhang S.M."/>
            <person name="Mutuku M."/>
            <person name="Mkoji G."/>
            <person name="Steinauer M."/>
            <person name="Loker E.S."/>
        </authorList>
    </citation>
    <scope>NUCLEOTIDE SEQUENCE</scope>
    <source>
        <strain evidence="2">KasaAsao</strain>
    </source>
</reference>
<dbReference type="InterPro" id="IPR036249">
    <property type="entry name" value="Thioredoxin-like_sf"/>
</dbReference>
<proteinExistence type="predicted"/>
<evidence type="ECO:0000313" key="3">
    <source>
        <dbReference type="Proteomes" id="UP001233172"/>
    </source>
</evidence>